<evidence type="ECO:0000256" key="44">
    <source>
        <dbReference type="ARBA" id="ARBA00049042"/>
    </source>
</evidence>
<evidence type="ECO:0000256" key="4">
    <source>
        <dbReference type="ARBA" id="ARBA00004301"/>
    </source>
</evidence>
<dbReference type="InterPro" id="IPR009469">
    <property type="entry name" value="RdRp_N_CoV"/>
</dbReference>
<evidence type="ECO:0000259" key="64">
    <source>
        <dbReference type="PROSITE" id="PS51951"/>
    </source>
</evidence>
<dbReference type="PANTHER" id="PTHR43788">
    <property type="entry name" value="DNA2/NAM7 HELICASE FAMILY MEMBER"/>
    <property type="match status" value="1"/>
</dbReference>
<comment type="catalytic activity">
    <reaction evidence="40">
        <text>a 5'-end diphospho-ribonucleoside in mRNA + GTP + H(+) = a 5'-end (5'-triphosphoguanosine)-ribonucleoside in mRNA + diphosphate</text>
        <dbReference type="Rhea" id="RHEA:67012"/>
        <dbReference type="Rhea" id="RHEA-COMP:17165"/>
        <dbReference type="Rhea" id="RHEA-COMP:17166"/>
        <dbReference type="ChEBI" id="CHEBI:15378"/>
        <dbReference type="ChEBI" id="CHEBI:33019"/>
        <dbReference type="ChEBI" id="CHEBI:37565"/>
        <dbReference type="ChEBI" id="CHEBI:167616"/>
        <dbReference type="ChEBI" id="CHEBI:167617"/>
        <dbReference type="EC" id="2.7.7.50"/>
    </reaction>
    <physiologicalReaction direction="left-to-right" evidence="40">
        <dbReference type="Rhea" id="RHEA:67013"/>
    </physiologicalReaction>
</comment>
<comment type="similarity">
    <text evidence="7 46">Belongs to the coronaviruses polyprotein 1ab family.</text>
</comment>
<evidence type="ECO:0000256" key="48">
    <source>
        <dbReference type="PROSITE-ProRule" id="PRU01298"/>
    </source>
</evidence>
<dbReference type="PROSITE" id="PS51958">
    <property type="entry name" value="NENDOU"/>
    <property type="match status" value="1"/>
</dbReference>
<feature type="binding site" evidence="49">
    <location>
        <begin position="5427"/>
        <end position="5433"/>
    </location>
    <ligand>
        <name>S-adenosyl-L-methionine</name>
        <dbReference type="ChEBI" id="CHEBI:59789"/>
    </ligand>
</feature>
<evidence type="ECO:0000259" key="67">
    <source>
        <dbReference type="PROSITE" id="PS51954"/>
    </source>
</evidence>
<dbReference type="InterPro" id="IPR013016">
    <property type="entry name" value="Peptidase_C16_CoV"/>
</dbReference>
<feature type="transmembrane region" description="Helical" evidence="53">
    <location>
        <begin position="2882"/>
        <end position="2903"/>
    </location>
</feature>
<dbReference type="InterPro" id="IPR044371">
    <property type="entry name" value="Macro_X_NSP3-like"/>
</dbReference>
<evidence type="ECO:0000256" key="52">
    <source>
        <dbReference type="PROSITE-ProRule" id="PRU01344"/>
    </source>
</evidence>
<feature type="transmembrane region" description="Helical" evidence="53">
    <location>
        <begin position="1629"/>
        <end position="1648"/>
    </location>
</feature>
<evidence type="ECO:0000256" key="16">
    <source>
        <dbReference type="ARBA" id="ARBA00022723"/>
    </source>
</evidence>
<keyword evidence="36" id="KW-0456">Lyase</keyword>
<keyword evidence="25 51" id="KW-0862">Zinc</keyword>
<evidence type="ECO:0000256" key="39">
    <source>
        <dbReference type="ARBA" id="ARBA00043928"/>
    </source>
</evidence>
<feature type="region of interest" description="Y1" evidence="51">
    <location>
        <begin position="1646"/>
        <end position="1736"/>
    </location>
</feature>
<dbReference type="InterPro" id="IPR001205">
    <property type="entry name" value="RNA-dir_pol_C"/>
</dbReference>
<dbReference type="GO" id="GO:0008242">
    <property type="term" value="F:omega peptidase activity"/>
    <property type="evidence" value="ECO:0007669"/>
    <property type="project" value="InterPro"/>
</dbReference>
<evidence type="ECO:0000256" key="53">
    <source>
        <dbReference type="SAM" id="Phobius"/>
    </source>
</evidence>
<proteinExistence type="inferred from homology"/>
<evidence type="ECO:0000256" key="49">
    <source>
        <dbReference type="PROSITE-ProRule" id="PRU01299"/>
    </source>
</evidence>
<dbReference type="InterPro" id="IPR002589">
    <property type="entry name" value="Macro_dom"/>
</dbReference>
<dbReference type="CDD" id="cd21829">
    <property type="entry name" value="deltaCoV_Nsp7"/>
    <property type="match status" value="1"/>
</dbReference>
<dbReference type="InterPro" id="IPR043606">
    <property type="entry name" value="CoV_NSP15_N"/>
</dbReference>
<dbReference type="CDD" id="cd21668">
    <property type="entry name" value="deltaCoV_Nsp5_Mpro"/>
    <property type="match status" value="1"/>
</dbReference>
<feature type="active site" evidence="48">
    <location>
        <position position="5365"/>
    </location>
</feature>
<evidence type="ECO:0000256" key="33">
    <source>
        <dbReference type="ARBA" id="ARBA00023136"/>
    </source>
</evidence>
<feature type="domain" description="Macro" evidence="55">
    <location>
        <begin position="925"/>
        <end position="1094"/>
    </location>
</feature>
<dbReference type="InterPro" id="IPR043502">
    <property type="entry name" value="DNA/RNA_pol_sf"/>
</dbReference>
<dbReference type="GO" id="GO:0000175">
    <property type="term" value="F:3'-5'-RNA exonuclease activity"/>
    <property type="evidence" value="ECO:0007669"/>
    <property type="project" value="InterPro"/>
</dbReference>
<dbReference type="GO" id="GO:0005524">
    <property type="term" value="F:ATP binding"/>
    <property type="evidence" value="ECO:0007669"/>
    <property type="project" value="UniProtKB-KW"/>
</dbReference>
<dbReference type="InterPro" id="IPR009466">
    <property type="entry name" value="NSP14_CoV"/>
</dbReference>
<evidence type="ECO:0000256" key="50">
    <source>
        <dbReference type="PROSITE-ProRule" id="PRU01303"/>
    </source>
</evidence>
<keyword evidence="24" id="KW-0788">Thiol protease</keyword>
<feature type="domain" description="(+)RNA virus helicase C-terminal" evidence="58">
    <location>
        <begin position="4734"/>
        <end position="5089"/>
    </location>
</feature>
<keyword evidence="30" id="KW-0693">Viral RNA replication</keyword>
<keyword evidence="20 50" id="KW-0255">Endonuclease</keyword>
<dbReference type="PROSITE" id="PS51961">
    <property type="entry name" value="AV_NSP11N_COV_NSP15M"/>
    <property type="match status" value="1"/>
</dbReference>
<dbReference type="InterPro" id="IPR043608">
    <property type="entry name" value="CoV_NSP15_M"/>
</dbReference>
<feature type="domain" description="N7-MTase" evidence="67">
    <location>
        <begin position="5392"/>
        <end position="5607"/>
    </location>
</feature>
<feature type="domain" description="3Ecto" evidence="73">
    <location>
        <begin position="1521"/>
        <end position="1581"/>
    </location>
</feature>
<comment type="function">
    <text evidence="3">The replicase polyprotein of coronaviruses is a multifunctional protein: it contains the activities necessary for the transcription of negative stranded RNA, leader RNA, subgenomic mRNAs and progeny virion RNA as well as proteinases responsible for the cleavage of the polyprotein into functional products.</text>
</comment>
<evidence type="ECO:0000259" key="63">
    <source>
        <dbReference type="PROSITE" id="PS51950"/>
    </source>
</evidence>
<evidence type="ECO:0000256" key="12">
    <source>
        <dbReference type="ARBA" id="ARBA00022679"/>
    </source>
</evidence>
<dbReference type="PROSITE" id="PS50507">
    <property type="entry name" value="RDRP_SSRNA_POS"/>
    <property type="match status" value="1"/>
</dbReference>
<dbReference type="InterPro" id="IPR018995">
    <property type="entry name" value="RNA_synth_NSP10_CoV"/>
</dbReference>
<feature type="transmembrane region" description="Helical" evidence="53">
    <location>
        <begin position="2983"/>
        <end position="3003"/>
    </location>
</feature>
<dbReference type="InterPro" id="IPR046440">
    <property type="entry name" value="AV_NSP11N_COV_NSP15M"/>
</dbReference>
<dbReference type="PROSITE" id="PS51952">
    <property type="entry name" value="COV_EXON_MTASE_COACT"/>
    <property type="match status" value="1"/>
</dbReference>
<dbReference type="InterPro" id="IPR047570">
    <property type="entry name" value="NSP12_IF_CoV"/>
</dbReference>
<feature type="active site" evidence="48">
    <location>
        <position position="5189"/>
    </location>
</feature>
<evidence type="ECO:0000256" key="32">
    <source>
        <dbReference type="ARBA" id="ARBA00023050"/>
    </source>
</evidence>
<dbReference type="CDD" id="cd21169">
    <property type="entry name" value="M_dcv_Nsp15-like"/>
    <property type="match status" value="1"/>
</dbReference>
<keyword evidence="19" id="KW-0688">Ribosomal frameshifting</keyword>
<dbReference type="PROSITE" id="PS51948">
    <property type="entry name" value="COV_NSP12_RDRP"/>
    <property type="match status" value="1"/>
</dbReference>
<dbReference type="InterPro" id="IPR043612">
    <property type="entry name" value="CoV_NSP4_N"/>
</dbReference>
<dbReference type="InterPro" id="IPR043178">
    <property type="entry name" value="PLpro_thumb_sf_CoV"/>
</dbReference>
<feature type="domain" description="CoV Nsp3 Y" evidence="72">
    <location>
        <begin position="1646"/>
        <end position="1980"/>
    </location>
</feature>
<dbReference type="CDD" id="cd21903">
    <property type="entry name" value="deltaCoV_Nsp10"/>
    <property type="match status" value="1"/>
</dbReference>
<dbReference type="GO" id="GO:0075523">
    <property type="term" value="P:viral translational frameshifting"/>
    <property type="evidence" value="ECO:0007669"/>
    <property type="project" value="UniProtKB-KW"/>
</dbReference>
<evidence type="ECO:0000259" key="68">
    <source>
        <dbReference type="PROSITE" id="PS51955"/>
    </source>
</evidence>
<dbReference type="Pfam" id="PF00680">
    <property type="entry name" value="RdRP_1"/>
    <property type="match status" value="1"/>
</dbReference>
<evidence type="ECO:0000256" key="26">
    <source>
        <dbReference type="ARBA" id="ARBA00022839"/>
    </source>
</evidence>
<feature type="active site" evidence="48">
    <location>
        <position position="5370"/>
    </location>
</feature>
<keyword evidence="18" id="KW-0547">Nucleotide-binding</keyword>
<dbReference type="SUPFAM" id="SSF53335">
    <property type="entry name" value="S-adenosyl-L-methionine-dependent methyltransferases"/>
    <property type="match status" value="1"/>
</dbReference>
<comment type="catalytic activity">
    <reaction evidence="44">
        <text>a 5'-end (N(7)-methyl 5'-triphosphoguanosine)-ribonucleoside in mRNA + S-adenosyl-L-methionine = a 5'-end (N(7)-methyl 5'-triphosphoguanosine)-(2'-O-methyl-ribonucleoside) in mRNA + S-adenosyl-L-homocysteine + H(+)</text>
        <dbReference type="Rhea" id="RHEA:67020"/>
        <dbReference type="Rhea" id="RHEA-COMP:17167"/>
        <dbReference type="Rhea" id="RHEA-COMP:17168"/>
        <dbReference type="ChEBI" id="CHEBI:15378"/>
        <dbReference type="ChEBI" id="CHEBI:57856"/>
        <dbReference type="ChEBI" id="CHEBI:59789"/>
        <dbReference type="ChEBI" id="CHEBI:156461"/>
        <dbReference type="ChEBI" id="CHEBI:167609"/>
        <dbReference type="EC" id="2.1.1.57"/>
    </reaction>
</comment>
<dbReference type="PROSITE" id="PS51993">
    <property type="entry name" value="COV_3ECTO"/>
    <property type="match status" value="1"/>
</dbReference>
<evidence type="ECO:0000256" key="28">
    <source>
        <dbReference type="ARBA" id="ARBA00022870"/>
    </source>
</evidence>
<keyword evidence="11" id="KW-0645">Protease</keyword>
<evidence type="ECO:0000259" key="66">
    <source>
        <dbReference type="PROSITE" id="PS51953"/>
    </source>
</evidence>
<keyword evidence="10 49" id="KW-0489">Methyltransferase</keyword>
<dbReference type="GO" id="GO:0008270">
    <property type="term" value="F:zinc ion binding"/>
    <property type="evidence" value="ECO:0007669"/>
    <property type="project" value="UniProtKB-UniRule"/>
</dbReference>
<dbReference type="PROSITE" id="PS51947">
    <property type="entry name" value="NIRAN"/>
    <property type="match status" value="1"/>
</dbReference>
<evidence type="ECO:0000256" key="43">
    <source>
        <dbReference type="ARBA" id="ARBA00047995"/>
    </source>
</evidence>
<dbReference type="InterPro" id="IPR043611">
    <property type="entry name" value="CoV_NSP3_C"/>
</dbReference>
<dbReference type="Pfam" id="PF06478">
    <property type="entry name" value="CoV_RPol_N"/>
    <property type="match status" value="1"/>
</dbReference>
<dbReference type="InterPro" id="IPR050534">
    <property type="entry name" value="Coronavir_polyprotein_1ab"/>
</dbReference>
<feature type="domain" description="ExoN/MTase coactivator" evidence="65">
    <location>
        <begin position="3444"/>
        <end position="3578"/>
    </location>
</feature>
<evidence type="ECO:0000256" key="18">
    <source>
        <dbReference type="ARBA" id="ARBA00022741"/>
    </source>
</evidence>
<dbReference type="SUPFAM" id="SSF52949">
    <property type="entry name" value="Macro domain-like"/>
    <property type="match status" value="1"/>
</dbReference>
<evidence type="ECO:0000256" key="36">
    <source>
        <dbReference type="ARBA" id="ARBA00023239"/>
    </source>
</evidence>
<dbReference type="InterPro" id="IPR037204">
    <property type="entry name" value="NSP7_sf_CoV"/>
</dbReference>
<evidence type="ECO:0000256" key="21">
    <source>
        <dbReference type="ARBA" id="ARBA00022771"/>
    </source>
</evidence>
<dbReference type="InterPro" id="IPR043472">
    <property type="entry name" value="Macro_dom-like"/>
</dbReference>
<evidence type="ECO:0000256" key="35">
    <source>
        <dbReference type="ARBA" id="ARBA00023200"/>
    </source>
</evidence>
<reference evidence="75" key="1">
    <citation type="submission" date="2024-05" db="EMBL/GenBank/DDBJ databases">
        <title>Avian Migration-Mediated Cross-Species Transmission and Recombination Shaping the Diversity of Gammacoronaviruses and Deltacoronaviruses.</title>
        <authorList>
            <person name="Han Y."/>
            <person name="Xu P."/>
            <person name="Xu Y."/>
            <person name="Wang Y."/>
            <person name="Hu J."/>
            <person name="Ma M."/>
            <person name="Li Z."/>
            <person name="Bo S."/>
            <person name="Zhao C."/>
            <person name="Ji L."/>
            <person name="Yuan Y."/>
            <person name="Zhao W."/>
            <person name="Wang J."/>
            <person name="Jin Q."/>
            <person name="Wu Z."/>
            <person name="He G."/>
        </authorList>
    </citation>
    <scope>NUCLEOTIDE SEQUENCE</scope>
    <source>
        <strain evidence="75">AvAz-DeltaCoV/SH20-SH65</strain>
    </source>
</reference>
<feature type="region of interest" description="Y4" evidence="51">
    <location>
        <begin position="1882"/>
        <end position="1980"/>
    </location>
</feature>
<feature type="transmembrane region" description="Helical" evidence="53">
    <location>
        <begin position="1508"/>
        <end position="1531"/>
    </location>
</feature>
<keyword evidence="14" id="KW-0548">Nucleotidyltransferase</keyword>
<dbReference type="PROSITE" id="PS52000">
    <property type="entry name" value="COV_NSP12_IF"/>
    <property type="match status" value="1"/>
</dbReference>
<dbReference type="PANTHER" id="PTHR43788:SF8">
    <property type="entry name" value="DNA-BINDING PROTEIN SMUBP-2"/>
    <property type="match status" value="1"/>
</dbReference>
<evidence type="ECO:0000256" key="29">
    <source>
        <dbReference type="ARBA" id="ARBA00022884"/>
    </source>
</evidence>
<evidence type="ECO:0000256" key="23">
    <source>
        <dbReference type="ARBA" id="ARBA00022806"/>
    </source>
</evidence>
<feature type="region of interest" description="ZF1" evidence="51">
    <location>
        <begin position="1650"/>
        <end position="1663"/>
    </location>
</feature>
<evidence type="ECO:0000259" key="54">
    <source>
        <dbReference type="PROSITE" id="PS50507"/>
    </source>
</evidence>
<evidence type="ECO:0000259" key="60">
    <source>
        <dbReference type="PROSITE" id="PS51947"/>
    </source>
</evidence>
<keyword evidence="31 53" id="KW-1133">Transmembrane helix</keyword>
<keyword evidence="27" id="KW-0067">ATP-binding</keyword>
<dbReference type="InterPro" id="IPR046438">
    <property type="entry name" value="NIV_2_O_MTASE"/>
</dbReference>
<dbReference type="PROSITE" id="PS51954">
    <property type="entry name" value="COV_N7_MTASE"/>
    <property type="match status" value="1"/>
</dbReference>
<feature type="domain" description="Peptidase C30" evidence="56">
    <location>
        <begin position="2477"/>
        <end position="2783"/>
    </location>
</feature>
<feature type="transmembrane region" description="Helical" evidence="53">
    <location>
        <begin position="2273"/>
        <end position="2293"/>
    </location>
</feature>
<keyword evidence="22 50" id="KW-0378">Hydrolase</keyword>
<keyword evidence="15 48" id="KW-0540">Nuclease</keyword>
<dbReference type="InterPro" id="IPR042515">
    <property type="entry name" value="NSP15_N_CoV"/>
</dbReference>
<dbReference type="EMBL" id="PP845501">
    <property type="protein sequence ID" value="XDG24680.1"/>
    <property type="molecule type" value="Genomic_RNA"/>
</dbReference>
<comment type="function">
    <text evidence="38">RNA-directed RNA polymerase that catalyzes the transcription of viral genomic and subgenomic RNAs. Acts in complex with nsp7 and nsp8 to transcribe both the minus and positive strands of genomic RNA. The kinase-like NiRAN domain of NSP12 attaches one or more nucleotides to the amino terminus of NSP9, forming a covalent RNA-protein intermediate that serves as transcription/replication primer. Subgenomic RNAs (sgRNAs) are formed by discontinuous transcription: The polymerase has the ability to pause at transcription-regulating sequences (TRS) and jump to the leader TRS, resulting in a major deletion. This creates a series of subgenomic RNAs that are replicated, transcribed and translated. In addition, Nsp12 is a subunit of the viral RNA capping enzyme that catalyzes the RNA guanylyltransferase reaction for genomic and sub-genomic RNAs. Subsequently, the NiRAN domain transfers RNA to GDP, and forms the core cap structure GpppA-RNA.</text>
</comment>
<dbReference type="GO" id="GO:0003723">
    <property type="term" value="F:RNA binding"/>
    <property type="evidence" value="ECO:0007669"/>
    <property type="project" value="UniProtKB-KW"/>
</dbReference>
<dbReference type="Pfam" id="PF19216">
    <property type="entry name" value="CoV_NSP15_M"/>
    <property type="match status" value="1"/>
</dbReference>
<dbReference type="InterPro" id="IPR044307">
    <property type="entry name" value="NSP5_Mpro_deltaCoV"/>
</dbReference>
<evidence type="ECO:0000256" key="11">
    <source>
        <dbReference type="ARBA" id="ARBA00022670"/>
    </source>
</evidence>
<evidence type="ECO:0000259" key="71">
    <source>
        <dbReference type="PROSITE" id="PS51961"/>
    </source>
</evidence>
<comment type="cofactor">
    <cofactor evidence="2">
        <name>Mn(2+)</name>
        <dbReference type="ChEBI" id="CHEBI:29035"/>
    </cofactor>
</comment>
<feature type="domain" description="Nidovirus-type SAM-dependent 2'-O-MTase" evidence="68">
    <location>
        <begin position="5930"/>
        <end position="6208"/>
    </location>
</feature>
<dbReference type="Pfam" id="PF19219">
    <property type="entry name" value="CoV_NSP15_N"/>
    <property type="match status" value="1"/>
</dbReference>
<dbReference type="CDD" id="cd21557">
    <property type="entry name" value="Macro_X_Nsp3-like"/>
    <property type="match status" value="1"/>
</dbReference>
<evidence type="ECO:0000256" key="8">
    <source>
        <dbReference type="ARBA" id="ARBA00022484"/>
    </source>
</evidence>
<feature type="region of interest" description="ZF2" evidence="51">
    <location>
        <begin position="1696"/>
        <end position="1706"/>
    </location>
</feature>
<evidence type="ECO:0000256" key="47">
    <source>
        <dbReference type="PROSITE-ProRule" id="PRU01296"/>
    </source>
</evidence>
<dbReference type="CDD" id="cd21512">
    <property type="entry name" value="cv_gamma-delta_Nsp2_IBV-like"/>
    <property type="match status" value="1"/>
</dbReference>
<dbReference type="InterPro" id="IPR008740">
    <property type="entry name" value="Peptidase_C30_CoV"/>
</dbReference>
<dbReference type="CDD" id="cd21900">
    <property type="entry name" value="deltaCoV_Nsp9"/>
    <property type="match status" value="1"/>
</dbReference>
<evidence type="ECO:0000256" key="34">
    <source>
        <dbReference type="ARBA" id="ARBA00023157"/>
    </source>
</evidence>
<dbReference type="GO" id="GO:0043139">
    <property type="term" value="F:5'-3' DNA helicase activity"/>
    <property type="evidence" value="ECO:0007669"/>
    <property type="project" value="TreeGrafter"/>
</dbReference>
<evidence type="ECO:0000256" key="24">
    <source>
        <dbReference type="ARBA" id="ARBA00022807"/>
    </source>
</evidence>
<dbReference type="Pfam" id="PF20631">
    <property type="entry name" value="CoV_NSP13_1B"/>
    <property type="match status" value="1"/>
</dbReference>
<evidence type="ECO:0000259" key="57">
    <source>
        <dbReference type="PROSITE" id="PS51653"/>
    </source>
</evidence>
<dbReference type="InterPro" id="IPR036333">
    <property type="entry name" value="NSP10_sf_CoV"/>
</dbReference>
<dbReference type="InterPro" id="IPR044343">
    <property type="entry name" value="NSP13_1B_dom_CoV"/>
</dbReference>
<evidence type="ECO:0000313" key="75">
    <source>
        <dbReference type="EMBL" id="XDG24680.1"/>
    </source>
</evidence>
<dbReference type="Gene3D" id="1.10.8.1190">
    <property type="match status" value="1"/>
</dbReference>
<evidence type="ECO:0000256" key="9">
    <source>
        <dbReference type="ARBA" id="ARBA00022581"/>
    </source>
</evidence>
<dbReference type="PROSITE" id="PS51154">
    <property type="entry name" value="MACRO"/>
    <property type="match status" value="1"/>
</dbReference>
<keyword evidence="26 48" id="KW-0269">Exonuclease</keyword>
<dbReference type="InterPro" id="IPR043504">
    <property type="entry name" value="Peptidase_S1_PA_chymotrypsin"/>
</dbReference>
<feature type="transmembrane region" description="Helical" evidence="53">
    <location>
        <begin position="2332"/>
        <end position="2355"/>
    </location>
</feature>
<dbReference type="SUPFAM" id="SSF144246">
    <property type="entry name" value="Coronavirus NSP10-like"/>
    <property type="match status" value="1"/>
</dbReference>
<dbReference type="Pfam" id="PF08715">
    <property type="entry name" value="CoV_peptidase"/>
    <property type="match status" value="1"/>
</dbReference>
<dbReference type="GO" id="GO:0044172">
    <property type="term" value="C:host cell endoplasmic reticulum-Golgi intermediate compartment"/>
    <property type="evidence" value="ECO:0007669"/>
    <property type="project" value="UniProtKB-SubCell"/>
</dbReference>
<dbReference type="InterPro" id="IPR037230">
    <property type="entry name" value="NSP8_sf_CoV"/>
</dbReference>
<evidence type="ECO:0000256" key="31">
    <source>
        <dbReference type="ARBA" id="ARBA00022989"/>
    </source>
</evidence>
<dbReference type="PROSITE" id="PS51946">
    <property type="entry name" value="COV_NSP4C"/>
    <property type="match status" value="1"/>
</dbReference>
<feature type="transmembrane region" description="Helical" evidence="53">
    <location>
        <begin position="2910"/>
        <end position="2930"/>
    </location>
</feature>
<dbReference type="GO" id="GO:0039520">
    <property type="term" value="P:symbiont-mediated activation of host autophagy"/>
    <property type="evidence" value="ECO:0007669"/>
    <property type="project" value="UniProtKB-KW"/>
</dbReference>
<feature type="domain" description="AV-Nsp11N/CoV-Nsp15M" evidence="71">
    <location>
        <begin position="5669"/>
        <end position="5789"/>
    </location>
</feature>
<dbReference type="InterPro" id="IPR038123">
    <property type="entry name" value="NSP4_C_sf_CoV"/>
</dbReference>
<dbReference type="PROSITE" id="PS51951">
    <property type="entry name" value="COV_NSP9_SSRNA_BD"/>
    <property type="match status" value="1"/>
</dbReference>
<keyword evidence="17" id="KW-0677">Repeat</keyword>
<evidence type="ECO:0000256" key="7">
    <source>
        <dbReference type="ARBA" id="ARBA00008087"/>
    </source>
</evidence>
<feature type="domain" description="NendoU" evidence="69">
    <location>
        <begin position="5793"/>
        <end position="5928"/>
    </location>
</feature>
<dbReference type="Pfam" id="PF06460">
    <property type="entry name" value="CoV_Methyltr_2"/>
    <property type="match status" value="1"/>
</dbReference>
<dbReference type="InterPro" id="IPR044383">
    <property type="entry name" value="NSP2_IBV-like"/>
</dbReference>
<dbReference type="Pfam" id="PF16348">
    <property type="entry name" value="CoV_NSP4_C"/>
    <property type="match status" value="1"/>
</dbReference>
<feature type="transmembrane region" description="Helical" evidence="53">
    <location>
        <begin position="2361"/>
        <end position="2380"/>
    </location>
</feature>
<dbReference type="Gene3D" id="3.40.50.11580">
    <property type="match status" value="1"/>
</dbReference>
<dbReference type="Gene3D" id="3.30.70.3540">
    <property type="entry name" value="Nsp8 replicase, head domain"/>
    <property type="match status" value="1"/>
</dbReference>
<evidence type="ECO:0000256" key="1">
    <source>
        <dbReference type="ARBA" id="ARBA00000707"/>
    </source>
</evidence>
<keyword evidence="32" id="KW-1072">Activation of host autophagy by virus</keyword>
<dbReference type="GO" id="GO:0006351">
    <property type="term" value="P:DNA-templated transcription"/>
    <property type="evidence" value="ECO:0007669"/>
    <property type="project" value="InterPro"/>
</dbReference>
<dbReference type="CDD" id="cd23530">
    <property type="entry name" value="capping_2-OMTase_deltaCoV_Nsp16"/>
    <property type="match status" value="1"/>
</dbReference>
<dbReference type="PROSITE" id="PS51657">
    <property type="entry name" value="PSRV_HELICASE"/>
    <property type="match status" value="1"/>
</dbReference>
<dbReference type="InterPro" id="IPR032505">
    <property type="entry name" value="CoV_NSP4_C"/>
</dbReference>
<sequence length="6208" mass="696035">MSSLSKTKKQREKGAICIPELTNNNSLLILLAANQAGKVVHNPESVRFLNGYRLIFFQSIPGLQTITPNCPMDEFEKIFGKIDAAHLVRLLVRDNSWSLTKETLVSKAKTLQLSNADLSAIVKYGNDRISTLAALAIYYQTVNIDDEDVAKLTENMFLQLALTGKIGRALAYVRRIQLVQTTTFLTLNVEAYSKLFTTALLASATAKGPVIVMGNFVMWSGATAKRTTNGLDIHSGPTRPAIVLNDEPKDYGDIQLTPIKQQPMDEYEGWSCQIDGYTYLEVKGDQPIYYPLVGDKILLSPHTMKGTTAKPRRVVFHVPPSEEFKLFIAANTLLNECKVDWDNGCNFERGSLVTIGTSQPGDLVVENESHFFRIYQHLKTPFDVFKTKAYTSFMPSDCLDVVVPHVAQVLRCLVKITSKLSSDLAWYVVRAMEIIHQTSLKTLMTVERFAIRVVDGSVKILSAFWDLVFKPIIEVCANVVACGIDTCLFVLEQLIFVVVDTSMYVLEKVDIGLLKVTYGCKLIGELTHYYINDLVITPIKEVLSPVATTVIHFENFSVSLPSNGSNVQLGKQWYKLGGSDVAHANTDQNADSTTIENLIMLFAFADGFVEGTLLDVPKDQVRTVLYTNTHTKMVKGSIVVAYNGPQYHEYTILSEDVEEICGVISFDVTQSTLEKLVRKALKLNNTPFTFQVEDTTIIVKRQLFTIVCDAFDDTMNQAVNNKLCNISYGYVDYSNLCEKAIEAVKIASNCDGSFVCFNEATGLLLAPEDVGGLVKVSVQIADDDDEEVLYDEDCALQSEDEDAPIPAVDLNAYDALPIPSIDAKLETIIEECDDEFLIIVENKMGESESIMSENTPQTDSHCDSCAVDTAIDTMPVDYVATQVNAQLDVHTDDYILQEDSDTQSDVSDYDIPLDTVVCLPNITDNYPSSLQSVPDQKVSVYVGTLDKVVVDNAVLVNPANANLTNGGGAAAAIADIAGDDYQKFCNQSAPIKGLFVTSPFKAKQLGYECIAHVVAPRGTEDNVRTKLLHCYQAVLTKSTTYVIPILGVGIFGCNIVDSLSAFKEALGDLKCHVILVTLNPEHASVWESLNKHVVQYTTDFDQIHTKLCTDDEVLQLNLFDGNSFIKKPSAGVVYLSVQAESVQEASELCLTMPQYYLMLKYQSLEWSTSRKKGVVILKQARNNCYVSSVITFIQQAGIKFKGRLASYYSAYLNGNPSAFVAYCYAASNQEPGEEGNAIDVLNALCLGNVTVTGTVDCCGTTFTHDGVVYSPRIANPPIVRCYKCNIETTVHLTTPAIVVGGSMLEKFVGPAIYHSKTQSHWVASMKPLVGDFTNECIYIAADVNRKVIDTKYTVKNNGASVHHFADSNKYDVLTHEETSTLKEQTATDDTVVQPVKPKESKVTILDNPNTLDLLEAWILKPKAIMVRSWSVIGKVLFKANTVLKFAGTVAKKIYAYLYKVGAVHELSHLTISEAVAYVKDNIPKVKKVFKIVKCVGANLLHTLDNLHIFFWVHPITLVLRMIFLMLVWLYAKTGLPCYEENVYNTDEFCVDKGIFCKPCMASKDSIHLYKHLAVSQQPEYTIYYSIYALHVVLLVTNPYIWCVTVGLVYTFNYLEYGLPLYGVVQLNPFNTVLVIYSFYYLYRFYFYLQHICKGCKNPQCNLCMKKKISKVVIVDTVVQGRKYFTDIQTNGGTNFCEKHAFYCKQCDSNELGSTFIPIEVVESLSKSTGLAPRPTGPAYVIADDVTIQDSCYVARGSVGSAMRTAVFRASDITTVTALQKNLSYSNNVVIAVNLSDPGMLKQAREFAVLLALNLSRPIFIIDHKYDVKDDVFSEYKDILKKYYTFNEVTMTGDLYHDLKMATDGQASDDVLEAVKVALDRGVEFTVEAPNNTIPHYAFDFNSLSDDDQQLMIKYNCGSGVMKGTAINTILPASLVKLLSPKACVKIRNATSRNGVKFCVSPCNRMLRSTISVIPYTTKKGGARLDKKWLRLFVAYVIIFCVSYAADCIMQQTPPMYKIDIPADDFRVIRNGVLDIIRPDDTCFSNKFLAFDGWYVKPYTNSPHCPVVVGSVFTNGAVITGIPGMLLHREGLIVHIFDKLATNVLGHLNVLKHALWNRGGVVGYTRDTVVTGNSYLDSIALFNSQCAYLTYKSARELYCYDRVDDKHRLYMDVLPHVTYTVDTLDGGQANLVIPEQLLYWPYLVKFVQSTYCRMGHCFDTKPGYCVSFVSKFIYYSDTTEPGVFCGDTIPHLIANIFMGVVLGTDVFKSSVMLVFTTSMIIAIIVFVLTIQRFFKHYTMFVAYVVLTALANFVGLIVAYYIPIFLIPFYVSYVYIMLVSTPIIRAIGLAFMAITLVPLMSNVVIVATVVCFGIYGVSYYLWTVVSIGHANFTSFYTAAKSTFVIDNKIYVDLMNLAGDNFDTYLASYAKYRYYSGSADSNEYNKVCVAFLAKAMDTFKQAGGVGSVLYTPPKLAVVQAGIKKLLSPSGMVEHCVVSVTYQGSTLNGIWLHDTVYTPRHVIGKYTANQWKDMVNLVDNREFSVFCPTQGVNLNVVSVRMQGAVLQLKVHAKNLKTPDYVFERATPGTPMTIACAYDGVVQTIYHVVLQNNGLLFASFLNGACGSVGYTVRGSKLVLYYMHHIEFSNKTHGGTTMDGHFYGDYVDEEKIQHLKSSSTLTDNVMSHIFVHLLTVNRKPNWLAINGIEVADFNEWAVTSNFTKYPLNVENQKYLEALASIVKVPINVILATIVKLHANWGEARILGQSDFELDWTPQMVYNQTPVNLQNNQLSKLSPLVTIVFYSCFYLYIFFFTIPFVYVKYIIALAIFSGFITWLCIKHTMTFVLGYLVPILFVSARHSCVTFIPNTMLRRIFYYLFEEYFYSDFAFYAVCGFVIALWVQAMRGIYDTLHRRYYMTTAIEGVIRAISAFYIIFKFKRAWDSDVLDIGNFFELSTVFSPSLITTFSFFVVNYISGSLEFFSSLPAKLIIFYTIGFICTMRFGVFWLFNKMTGIPVGTYKYLVSRDELKYMMATRMRPPTNLVEVLWTNFKLMGVGGTKDIVLSTVQNRMLDAKATAVLVANLLEKTGVTSKHETSKRIVQLHNATLKAQTYEEAENCLVQLLANLLEFLGTEQLEAYVSSIEQNPLVLQAVVDNAIALDSYRVYKEADDAYKQSVANNESLAEQKKKLKIANIAKSEWDRDKAANKKLEKLADQAMKAMYLAERSEDRRVKLTSGLTAMLYHMLRRVNSDKVTALFECAKSNVIPIHAIAGSSTDGLKVLIDCEETYKKHVVNNSILYKGSCYTITKQLDLDNVQIDGVPKSYPIVIECVLSRAKCQNNELYVRNVYTAQAECLDVNDKTSTANSFYVTHNGKKICVAVTSDIDNLTTAVITTDTGKVVLTLEPPLRFAHVVSGKNCMVYLYFVKDVRTIFRGMVIGHISSTTMLQANGTTIEQQQNASLLTYLTFSADPKDAYLKHLEAGGKPLMGVVRVIAPLGEGFAVTTKPQPNATQYAYGGASVCLYCRSHTVHPNNACQYKGRFVHVDKDLDPVKFLLEYEPCTACQRWKSYDCTCVSVQSNTYLNRVRGSSGAQLEPQRPGSATDIVRRAFHVYNNKNVGIFTNIKTNCARHKVVGTEMYFVTKQCDEKQFRTEEKFYNILPQHFKGRVVPIHDFFIYDGTPNVVRQRLTKYTLLDLVYALRHLSTSIDIIKEMLIIYCGTNDDFFVDNWFDPIENVNFYSEIHKFGGIIANCVLKANEFVSTCNKLGFVGVLTPDNQDLEGLIYDYGDYLMSTSEGCIDMESYYSYLMPVMSMTHMLKGECLEDGVYKSYPIYRYDFTDLKVSLFRKYFSHWHRTYHPNTIDCDNDRCILHCSNFNILFSMCIPNTAYGNLCSQATVDGHPIIQTVGVHSKELGIVFNTDVVRHMSNINLTTLMRLVGDPTTHCAVADACIDMRTPCQTLASIASGATKQSVKPGHFNAHFYQKLVDSGLLDELGEDIKHFYFMQDGEAAIKDYSYYRYNTPTMVDISMFLFCLEVANCYLDCYEGGCTNAQNIVVNNLDKSAGFPFNKLGKARNYYDLTYAEQDELFQYTKRNVLPTFTQMNLKYAISAKDRARTVAGVSIVSTMTNRQYHQRLLKSISLMRNQTIVIGTTKFYGGWHQMLTNLIQGIKNPLLFGWDYPKCDRSMPNILRIASSLLLARKHSCCNSREKFYRLANECCQVLSEVVLSGNVLYVKPGGTSSGDATTAYANSVFNILQVVSANVATFLSTSTDKFDTEDVCKLHRAVYETIYRGDSDDLLTVRAYYEHLKTYFGLMILSDDGVACIDSKAASLGYVASLDAFRDLLFYQNNVYMSDSKCWQESDLSVGPHEFCSQHTILVEKEGEAYYLPYPNVSRILGACIFVDDFNKSDPVQNLERYISLAIDAYPLTKVSPVKGKVFYLLLDYIRDLARELHKGIYDTFQATTDLTYIDNFTQELFYSQMYERAPTLQATGACVVCNSPTILRCGDCIRRPLLCCVCCYQHITRTNHKRVMAINNYVCSVDTCNEDNVELLYISGTTIYCLNHKPALCIPIVSNGTVFGIYRHTARGSDDIEVFNSLATSEYNTIDPYRLANSVSTPLMLFAAETIKAKEEAIKRSYAVATVRDTYDGRIIKLSWEIGKKIPPISKNHIFIGYHFNKNGKTQVGDYTLVKCDGDSYMYKGTSTYRLQVGDTLTLMSHVVTPLSAPPVLVQVSYTRTNYVKDTLNCNHLLNHFESYNNIIKRRITTVLGPPGTGKSTFAIGLAMYYPSARVCYTASSHAAIDALCDKAVKALPSDECTRIVPTRTTIDCFQGFAINNTHARYVFSTINALPDIKCDIVVVDEISMLTNYELSTVNARLSYNHIVYVGDPYQLPAPRTLLTSGQLEPVDYNLVTNIMVNNGADVMLTRCYRCPAEIVNTVSKLVYGCKLEPVKRPSGACYKVLVNSGNDIMYEGLSAYNKPQLELACKFRDVKGWHDATFISPYNAMNLKAASLGFSTQTVDSSQGSEYNYVIFCVTTDSGHALNLARLNVALTRAKLGILVVFRQRDKLYDSLEFEELCAADIISGKCGTQPSAQLESGGASGTQPSSLFKICNNSYPKQPPPYALTWDDLGPDYVCEGHVAKCVGVNDNTVISYKYLVSMLGFVTNNPIPNYHNFILNKDQAKKYVLSWVGFDVEAAHAVKPHIGTNLPLQLGFSNGVNFSVKPEGFWVTESCTISGDVPSKIPPGDAFSHLKKDMRQGKPWTIIRFSIVKMLAELLKDTDAIVFVTWAHQLELVTMRYFVKIGVERNCDCGRRATFCNYDATRVGCMTHYEGLDYCYNPFIIDVYTWGFTGSLSTNHSSICTYHTNAHVASADAEMAVCVAINELFNVVDWNLTFPTTPYQDLLNKACRLVQANYMRILLVTMNTNVIHDIGNPKGIKTIRDNGLVYHFYDKNPVSSNVKTLNYNTSMASDFDGLVMFWNCNVDVYPANALVCRYDTHKQKHLIGPSGSALYVNKHAFLTPPMSSHAVHRLRLAPIVFYSDTTCSDETIVASVRECITRCNNGSTICSAHVKEYDDFVKAYTLMNKSGFNVYIPRDVNLFNCWLKFNQLQSLENLAYNCYYKNHNVKIKGELDVIITNNVVSVSVDGVIQKIFENHTILPVSVAFEHYTNRHVDALPTPSLLHGLGVDTTRNFTVWLNNDTLFPNTINVSTYTDVKEFNNRTILMDERYGSTLSDFIKSDNSIFISCTNYKKYNPVMVSAIQKCGYPCYGEVIYLYSHKSLNLGYITQGRSVNDFTPRTPMEIDFLSMDEDLFIAKYNCGDLGLKHIIYGDFSKSIVGGCHALISLVHSKIHADCIATTHNAVQNYIVVADNGSSKTVCTVLDLLLDDYVDIIRQAHNNYKTQSKVFSVTIDAQNVRFMIWHNTTVNTCYPLMQTLANGYQMPSFYKTLVTERSVCNIDNYHSWVPMIPGIMKNVLKYRQLMNYIVKKDCVATPHNMTVLHLGAASADGVAPGTSVLRQYFHEGTRIIDLDVRDFVSDANEVVIKDYRTFVPPDYVDFILSDMYSVEENFFDNLCHIVTTRLAYGGTFIVKFTEHSYSQILYELAGNFSTYEIFCTGVNAASSECWLCCFNYLNVRKHVVVEDMHSNYIKWRNEVTLKPIYSTLADIVTTKLKLKATPVIGFKEYNSKPILLSLVATGRLLVRPNASNVLF</sequence>
<evidence type="ECO:0000256" key="13">
    <source>
        <dbReference type="ARBA" id="ARBA00022692"/>
    </source>
</evidence>
<evidence type="ECO:0000256" key="2">
    <source>
        <dbReference type="ARBA" id="ARBA00001936"/>
    </source>
</evidence>
<feature type="region of interest" description="GpppA-binding" evidence="49">
    <location>
        <begin position="5503"/>
        <end position="5517"/>
    </location>
</feature>
<dbReference type="GO" id="GO:0003724">
    <property type="term" value="F:RNA helicase activity"/>
    <property type="evidence" value="ECO:0007669"/>
    <property type="project" value="UniProtKB-EC"/>
</dbReference>
<dbReference type="CDD" id="cd21170">
    <property type="entry name" value="NTD_CoV_Nsp15-like"/>
    <property type="match status" value="1"/>
</dbReference>
<evidence type="ECO:0000256" key="30">
    <source>
        <dbReference type="ARBA" id="ARBA00022953"/>
    </source>
</evidence>
<dbReference type="Gene3D" id="6.10.140.2090">
    <property type="match status" value="1"/>
</dbReference>
<keyword evidence="16 51" id="KW-0479">Metal-binding</keyword>
<evidence type="ECO:0000259" key="69">
    <source>
        <dbReference type="PROSITE" id="PS51958"/>
    </source>
</evidence>
<dbReference type="GO" id="GO:0003968">
    <property type="term" value="F:RNA-directed RNA polymerase activity"/>
    <property type="evidence" value="ECO:0007669"/>
    <property type="project" value="UniProtKB-KW"/>
</dbReference>
<evidence type="ECO:0000259" key="65">
    <source>
        <dbReference type="PROSITE" id="PS51952"/>
    </source>
</evidence>
<dbReference type="InterPro" id="IPR043477">
    <property type="entry name" value="Peptidase_C30_dom3_CoV"/>
</dbReference>
<dbReference type="InterPro" id="IPR009461">
    <property type="entry name" value="NSP16_CoV-like"/>
</dbReference>
<dbReference type="Gene3D" id="1.10.150.420">
    <property type="entry name" value="Coronavirus nonstructural protein 4 C-terminus"/>
    <property type="match status" value="1"/>
</dbReference>
<dbReference type="PROSITE" id="PS51953">
    <property type="entry name" value="NIV_EXON"/>
    <property type="match status" value="1"/>
</dbReference>
<feature type="domain" description="ExoN" evidence="66">
    <location>
        <begin position="5171"/>
        <end position="5384"/>
    </location>
</feature>
<dbReference type="InterPro" id="IPR036499">
    <property type="entry name" value="NSP9_sf_CoV"/>
</dbReference>
<comment type="function">
    <text evidence="41">Plays a role in viral transcription/replication and prevents the simultaneous activation of host cell dsRNA sensors, such as MDA5/IFIH1, OAS, and PKR. Acts by degrading the 5'-polyuridines generated during replication of the poly(A) region of viral genomic and subgenomic RNAs. Catalyzes a two-step reaction in which a 2'3'-cyclic phosphate (2'3'-cP) is first generated by 2'-O transesterification, which is then hydrolyzed to a 3'-phosphate (3'-P). If not degraded, poly(U) RNA would hybridize with poly(A) RNA tails and activate host dsRNA sensors.</text>
</comment>
<protein>
    <recommendedName>
        <fullName evidence="52">ORF1ab polyprotein</fullName>
    </recommendedName>
</protein>
<comment type="subcellular location">
    <subcellularLocation>
        <location evidence="5">Host cytoplasm</location>
        <location evidence="5">Host perinuclear region</location>
    </subcellularLocation>
    <subcellularLocation>
        <location evidence="6">Host endoplasmic reticulum-Golgi intermediate compartment</location>
    </subcellularLocation>
    <subcellularLocation>
        <location evidence="4">Host membrane</location>
        <topology evidence="4">Multi-pass membrane protein</topology>
    </subcellularLocation>
</comment>
<keyword evidence="29 47" id="KW-0694">RNA-binding</keyword>
<feature type="domain" description="CV ZBD" evidence="57">
    <location>
        <begin position="4485"/>
        <end position="4597"/>
    </location>
</feature>
<keyword evidence="9" id="KW-0945">Host-virus interaction</keyword>
<feature type="domain" description="RdRp Nsp7 cofactor" evidence="62">
    <location>
        <begin position="3063"/>
        <end position="3145"/>
    </location>
</feature>
<keyword evidence="8" id="KW-0696">RNA-directed RNA polymerase</keyword>
<dbReference type="PROSITE" id="PS51949">
    <property type="entry name" value="COV_NSP7"/>
    <property type="match status" value="1"/>
</dbReference>
<dbReference type="InterPro" id="IPR043174">
    <property type="entry name" value="NSP15_middle_sf"/>
</dbReference>
<keyword evidence="28" id="KW-1043">Host membrane</keyword>
<dbReference type="Pfam" id="PF20633">
    <property type="entry name" value="CoV_NSP13_stalk"/>
    <property type="match status" value="1"/>
</dbReference>
<evidence type="ECO:0000256" key="40">
    <source>
        <dbReference type="ARBA" id="ARBA00044624"/>
    </source>
</evidence>
<dbReference type="InterPro" id="IPR046436">
    <property type="entry name" value="NIV_EXON"/>
</dbReference>
<dbReference type="GO" id="GO:0004484">
    <property type="term" value="F:mRNA guanylyltransferase activity"/>
    <property type="evidence" value="ECO:0007669"/>
    <property type="project" value="UniProtKB-EC"/>
</dbReference>
<feature type="domain" description="RdRp Nsp8 cofactor" evidence="63">
    <location>
        <begin position="3146"/>
        <end position="3340"/>
    </location>
</feature>
<dbReference type="SUPFAM" id="SSF142877">
    <property type="entry name" value="EndoU-like"/>
    <property type="match status" value="1"/>
</dbReference>
<evidence type="ECO:0000256" key="45">
    <source>
        <dbReference type="PROSITE-ProRule" id="PRU00986"/>
    </source>
</evidence>
<dbReference type="Gene3D" id="3.30.160.820">
    <property type="entry name" value="Nsp15 N-terminal domain-like"/>
    <property type="match status" value="1"/>
</dbReference>
<dbReference type="InterPro" id="IPR027352">
    <property type="entry name" value="NSP13_ZBD_CoV-like"/>
</dbReference>
<dbReference type="InterPro" id="IPR014822">
    <property type="entry name" value="NSP9_CoV"/>
</dbReference>
<feature type="transmembrane region" description="Helical" evidence="53">
    <location>
        <begin position="2299"/>
        <end position="2320"/>
    </location>
</feature>
<organism evidence="75">
    <name type="scientific">Bird deltacoronavirus AnasCN24</name>
    <dbReference type="NCBI Taxonomy" id="3237947"/>
    <lineage>
        <taxon>Viruses</taxon>
        <taxon>Riboviria</taxon>
        <taxon>Orthornavirae</taxon>
        <taxon>Pisuviricota</taxon>
        <taxon>Pisoniviricetes</taxon>
        <taxon>Nidovirales</taxon>
        <taxon>Cornidovirineae</taxon>
        <taxon>Coronaviridae</taxon>
        <taxon>Orthocoronavirinae</taxon>
        <taxon>Deltacoronavirus</taxon>
    </lineage>
</organism>
<evidence type="ECO:0000256" key="15">
    <source>
        <dbReference type="ARBA" id="ARBA00022722"/>
    </source>
</evidence>
<evidence type="ECO:0000259" key="56">
    <source>
        <dbReference type="PROSITE" id="PS51442"/>
    </source>
</evidence>
<evidence type="ECO:0000259" key="61">
    <source>
        <dbReference type="PROSITE" id="PS51948"/>
    </source>
</evidence>
<dbReference type="InterPro" id="IPR047566">
    <property type="entry name" value="CoV_NSP3_Y"/>
</dbReference>
<feature type="transmembrane region" description="Helical" evidence="53">
    <location>
        <begin position="1988"/>
        <end position="2005"/>
    </location>
</feature>
<dbReference type="Pfam" id="PF19213">
    <property type="entry name" value="CoV_NSP6"/>
    <property type="match status" value="1"/>
</dbReference>
<evidence type="ECO:0000256" key="42">
    <source>
        <dbReference type="ARBA" id="ARBA00047984"/>
    </source>
</evidence>
<keyword evidence="23" id="KW-0347">Helicase</keyword>
<evidence type="ECO:0000256" key="27">
    <source>
        <dbReference type="ARBA" id="ARBA00022840"/>
    </source>
</evidence>
<accession>A0AB39AGF7</accession>
<dbReference type="GO" id="GO:0044220">
    <property type="term" value="C:host cell perinuclear region of cytoplasm"/>
    <property type="evidence" value="ECO:0007669"/>
    <property type="project" value="UniProtKB-SubCell"/>
</dbReference>
<evidence type="ECO:0000256" key="19">
    <source>
        <dbReference type="ARBA" id="ARBA00022758"/>
    </source>
</evidence>
<dbReference type="SUPFAM" id="SSF143076">
    <property type="entry name" value="Coronavirus NSP8-like"/>
    <property type="match status" value="1"/>
</dbReference>
<dbReference type="PROSITE" id="PS51955">
    <property type="entry name" value="NIV_2_O_MTASE"/>
    <property type="match status" value="1"/>
</dbReference>
<dbReference type="InterPro" id="IPR027417">
    <property type="entry name" value="P-loop_NTPase"/>
</dbReference>
<dbReference type="Gene3D" id="3.40.50.150">
    <property type="entry name" value="Vaccinia Virus protein VP39"/>
    <property type="match status" value="1"/>
</dbReference>
<evidence type="ECO:0000259" key="74">
    <source>
        <dbReference type="PROSITE" id="PS52000"/>
    </source>
</evidence>
<dbReference type="SUPFAM" id="SSF140367">
    <property type="entry name" value="Coronavirus NSP7-like"/>
    <property type="match status" value="1"/>
</dbReference>
<dbReference type="InterPro" id="IPR046441">
    <property type="entry name" value="RdRp_CoV"/>
</dbReference>
<dbReference type="GO" id="GO:0004482">
    <property type="term" value="F:mRNA 5'-cap (guanine-N7-)-methyltransferase activity"/>
    <property type="evidence" value="ECO:0007669"/>
    <property type="project" value="InterPro"/>
</dbReference>
<dbReference type="InterPro" id="IPR049894">
    <property type="entry name" value="COV_NSP3_3ECTO"/>
</dbReference>
<dbReference type="Pfam" id="PF08710">
    <property type="entry name" value="CoV_NSP9"/>
    <property type="match status" value="1"/>
</dbReference>
<keyword evidence="34" id="KW-1015">Disulfide bond</keyword>
<evidence type="ECO:0000259" key="55">
    <source>
        <dbReference type="PROSITE" id="PS51154"/>
    </source>
</evidence>
<dbReference type="InterPro" id="IPR044863">
    <property type="entry name" value="NIRAN"/>
</dbReference>
<dbReference type="SUPFAM" id="SSF56672">
    <property type="entry name" value="DNA/RNA polymerases"/>
    <property type="match status" value="1"/>
</dbReference>
<dbReference type="Pfam" id="PF13245">
    <property type="entry name" value="AAA_19"/>
    <property type="match status" value="1"/>
</dbReference>
<dbReference type="Gene3D" id="1.10.1840.10">
    <property type="entry name" value="main proteinase (3clpro) structure, domain 3"/>
    <property type="match status" value="1"/>
</dbReference>
<feature type="domain" description="NiRAN" evidence="60">
    <location>
        <begin position="3576"/>
        <end position="3821"/>
    </location>
</feature>
<dbReference type="PROSITE" id="PS51992">
    <property type="entry name" value="COV_NSP3_Y"/>
    <property type="match status" value="1"/>
</dbReference>
<dbReference type="Pfam" id="PF01661">
    <property type="entry name" value="Macro"/>
    <property type="match status" value="1"/>
</dbReference>
<dbReference type="PROSITE" id="PS51653">
    <property type="entry name" value="CV_ZBD"/>
    <property type="match status" value="1"/>
</dbReference>
<dbReference type="Pfam" id="PF19218">
    <property type="entry name" value="CoV_NSP3_C"/>
    <property type="match status" value="1"/>
</dbReference>
<dbReference type="InterPro" id="IPR037227">
    <property type="entry name" value="EndoU-like"/>
</dbReference>
<dbReference type="CDD" id="cd21401">
    <property type="entry name" value="ZBD_cv_Nsp13-like"/>
    <property type="match status" value="1"/>
</dbReference>
<comment type="function">
    <text evidence="39">Forms a primer, NSP9-pU, which is utilized by the polymerase for the initiation of RNA chains. Interacts with ribosome signal recognition particle RNA (SRP). Together with NSP8, suppress protein integration into the cell membrane, thereby disrupting host immune defenses.</text>
</comment>
<dbReference type="GO" id="GO:0039694">
    <property type="term" value="P:viral RNA genome replication"/>
    <property type="evidence" value="ECO:0007669"/>
    <property type="project" value="InterPro"/>
</dbReference>
<dbReference type="SUPFAM" id="SSF101816">
    <property type="entry name" value="Replicase NSP9"/>
    <property type="match status" value="1"/>
</dbReference>
<evidence type="ECO:0000256" key="51">
    <source>
        <dbReference type="PROSITE-ProRule" id="PRU01336"/>
    </source>
</evidence>
<dbReference type="Gene3D" id="1.10.8.370">
    <property type="entry name" value="nsp7 replicase"/>
    <property type="match status" value="1"/>
</dbReference>
<dbReference type="InterPro" id="IPR027351">
    <property type="entry name" value="(+)RNA_virus_helicase_core_dom"/>
</dbReference>
<dbReference type="InterPro" id="IPR029063">
    <property type="entry name" value="SAM-dependent_MTases_sf"/>
</dbReference>
<keyword evidence="33 53" id="KW-0472">Membrane</keyword>
<comment type="catalytic activity">
    <reaction evidence="37">
        <text>uridylyl-uridylyl-ribonucleotide-RNA = a 3'-end uridylyl-2',3'-cyclophospho-uridine-RNA + a 5'-end dephospho-ribonucleoside-RNA</text>
        <dbReference type="Rhea" id="RHEA:67732"/>
        <dbReference type="Rhea" id="RHEA-COMP:13936"/>
        <dbReference type="Rhea" id="RHEA-COMP:17334"/>
        <dbReference type="Rhea" id="RHEA-COMP:17335"/>
        <dbReference type="ChEBI" id="CHEBI:138284"/>
        <dbReference type="ChEBI" id="CHEBI:173079"/>
        <dbReference type="ChEBI" id="CHEBI:173080"/>
    </reaction>
</comment>
<keyword evidence="21 45" id="KW-0863">Zinc-finger</keyword>
<dbReference type="GO" id="GO:0016829">
    <property type="term" value="F:lyase activity"/>
    <property type="evidence" value="ECO:0007669"/>
    <property type="project" value="UniProtKB-KW"/>
</dbReference>
<dbReference type="GO" id="GO:0004197">
    <property type="term" value="F:cysteine-type endopeptidase activity"/>
    <property type="evidence" value="ECO:0007669"/>
    <property type="project" value="InterPro"/>
</dbReference>
<dbReference type="InterPro" id="IPR043610">
    <property type="entry name" value="NSP6_CoV"/>
</dbReference>
<feature type="transmembrane region" description="Helical" evidence="53">
    <location>
        <begin position="2815"/>
        <end position="2834"/>
    </location>
</feature>
<dbReference type="CDD" id="cd21473">
    <property type="entry name" value="cv_Nsp4_TM"/>
    <property type="match status" value="1"/>
</dbReference>
<dbReference type="Gene3D" id="3.40.220.10">
    <property type="entry name" value="Leucine Aminopeptidase, subunit E, domain 1"/>
    <property type="match status" value="1"/>
</dbReference>
<feature type="domain" description="Nsp15 N-terminal oligomerization" evidence="70">
    <location>
        <begin position="5608"/>
        <end position="5668"/>
    </location>
</feature>
<dbReference type="SUPFAM" id="SSF52540">
    <property type="entry name" value="P-loop containing nucleoside triphosphate hydrolases"/>
    <property type="match status" value="1"/>
</dbReference>
<evidence type="ECO:0000259" key="72">
    <source>
        <dbReference type="PROSITE" id="PS51992"/>
    </source>
</evidence>
<dbReference type="Pfam" id="PF19217">
    <property type="entry name" value="CoV_NSP4_N"/>
    <property type="match status" value="1"/>
</dbReference>
<evidence type="ECO:0000256" key="10">
    <source>
        <dbReference type="ARBA" id="ARBA00022603"/>
    </source>
</evidence>
<feature type="active site" evidence="50">
    <location>
        <position position="5823"/>
    </location>
</feature>
<dbReference type="PROSITE" id="PS51950">
    <property type="entry name" value="COV_NSP8"/>
    <property type="match status" value="1"/>
</dbReference>
<feature type="region of interest" description="CoV-Y" evidence="51">
    <location>
        <begin position="1737"/>
        <end position="1980"/>
    </location>
</feature>
<comment type="catalytic activity">
    <reaction evidence="1">
        <text>Thiol-dependent hydrolysis of ester, thioester, amide, peptide and isopeptide bonds formed by the C-terminal Gly of ubiquitin (a 76-residue protein attached to proteins as an intracellular targeting signal).</text>
        <dbReference type="EC" id="3.4.19.12"/>
    </reaction>
</comment>
<dbReference type="SMART" id="SM00506">
    <property type="entry name" value="A1pp"/>
    <property type="match status" value="1"/>
</dbReference>
<dbReference type="SUPFAM" id="SSF50494">
    <property type="entry name" value="Trypsin-like serine proteases"/>
    <property type="match status" value="1"/>
</dbReference>
<keyword evidence="35" id="KW-1035">Host cytoplasm</keyword>
<dbReference type="PROSITE" id="PS51960">
    <property type="entry name" value="COV_NSP15_NTD"/>
    <property type="match status" value="1"/>
</dbReference>
<keyword evidence="13 53" id="KW-0812">Transmembrane</keyword>
<dbReference type="InterPro" id="IPR007094">
    <property type="entry name" value="RNA-dir_pol_PSvirus"/>
</dbReference>
<feature type="domain" description="Nsp4C" evidence="59">
    <location>
        <begin position="2383"/>
        <end position="2480"/>
    </location>
</feature>
<feature type="domain" description="Nsp9 ssRNA-binding" evidence="64">
    <location>
        <begin position="3334"/>
        <end position="3442"/>
    </location>
</feature>
<evidence type="ECO:0000256" key="17">
    <source>
        <dbReference type="ARBA" id="ARBA00022737"/>
    </source>
</evidence>
<feature type="active site" evidence="48">
    <location>
        <position position="5289"/>
    </location>
</feature>
<dbReference type="GO" id="GO:0019082">
    <property type="term" value="P:viral protein processing"/>
    <property type="evidence" value="ECO:0007669"/>
    <property type="project" value="InterPro"/>
</dbReference>
<dbReference type="Gene3D" id="2.40.10.10">
    <property type="entry name" value="Trypsin-like serine proteases"/>
    <property type="match status" value="2"/>
</dbReference>
<evidence type="ECO:0000259" key="73">
    <source>
        <dbReference type="PROSITE" id="PS51993"/>
    </source>
</evidence>
<dbReference type="Pfam" id="PF08717">
    <property type="entry name" value="CoV_NSP8"/>
    <property type="match status" value="1"/>
</dbReference>
<evidence type="ECO:0000256" key="3">
    <source>
        <dbReference type="ARBA" id="ARBA00003368"/>
    </source>
</evidence>
<dbReference type="InterPro" id="IPR014829">
    <property type="entry name" value="NSP8_CoV"/>
</dbReference>
<name>A0AB39AGF7_9NIDO</name>
<dbReference type="InterPro" id="IPR046435">
    <property type="entry name" value="N7_MTase_CoV"/>
</dbReference>
<evidence type="ECO:0000259" key="59">
    <source>
        <dbReference type="PROSITE" id="PS51946"/>
    </source>
</evidence>
<evidence type="ECO:0000256" key="5">
    <source>
        <dbReference type="ARBA" id="ARBA00004407"/>
    </source>
</evidence>
<evidence type="ECO:0000259" key="70">
    <source>
        <dbReference type="PROSITE" id="PS51960"/>
    </source>
</evidence>
<dbReference type="InterPro" id="IPR014828">
    <property type="entry name" value="NSP7_CoV"/>
</dbReference>
<dbReference type="InterPro" id="IPR048672">
    <property type="entry name" value="NSP13_ZBD_CoV"/>
</dbReference>
<feature type="active site" evidence="50">
    <location>
        <position position="5873"/>
    </location>
</feature>
<dbReference type="Pfam" id="PF09401">
    <property type="entry name" value="CoV_NSP10"/>
    <property type="match status" value="1"/>
</dbReference>
<dbReference type="Gene3D" id="3.40.50.300">
    <property type="entry name" value="P-loop containing nucleotide triphosphate hydrolases"/>
    <property type="match status" value="2"/>
</dbReference>
<dbReference type="InterPro" id="IPR009003">
    <property type="entry name" value="Peptidase_S1_PA"/>
</dbReference>
<evidence type="ECO:0000256" key="6">
    <source>
        <dbReference type="ARBA" id="ARBA00004452"/>
    </source>
</evidence>
<dbReference type="InterPro" id="IPR048673">
    <property type="entry name" value="NSP13_stalk_CoV"/>
</dbReference>
<dbReference type="InterPro" id="IPR043609">
    <property type="entry name" value="NendoU_nidovirus"/>
</dbReference>
<dbReference type="Pfam" id="PF08716">
    <property type="entry name" value="CoV_NSP7"/>
    <property type="match status" value="1"/>
</dbReference>
<dbReference type="Pfam" id="PF20632">
    <property type="entry name" value="CoV_NSP13_ZBD"/>
    <property type="match status" value="1"/>
</dbReference>
<dbReference type="Gene3D" id="2.40.10.250">
    <property type="entry name" value="Replicase NSP9"/>
    <property type="match status" value="1"/>
</dbReference>
<comment type="catalytic activity">
    <reaction evidence="43">
        <text>ATP + H2O = ADP + phosphate + H(+)</text>
        <dbReference type="Rhea" id="RHEA:13065"/>
        <dbReference type="ChEBI" id="CHEBI:15377"/>
        <dbReference type="ChEBI" id="CHEBI:15378"/>
        <dbReference type="ChEBI" id="CHEBI:30616"/>
        <dbReference type="ChEBI" id="CHEBI:43474"/>
        <dbReference type="ChEBI" id="CHEBI:456216"/>
        <dbReference type="EC" id="3.6.4.12"/>
    </reaction>
</comment>
<dbReference type="Pfam" id="PF05409">
    <property type="entry name" value="Peptidase_C30"/>
    <property type="match status" value="1"/>
</dbReference>
<evidence type="ECO:0000256" key="41">
    <source>
        <dbReference type="ARBA" id="ARBA00046192"/>
    </source>
</evidence>
<keyword evidence="12 49" id="KW-0808">Transferase</keyword>
<comment type="caution">
    <text evidence="51">Lacks conserved residue(s) required for the propagation of feature annotation.</text>
</comment>
<dbReference type="GO" id="GO:0004843">
    <property type="term" value="F:cysteine-type deubiquitinase activity"/>
    <property type="evidence" value="ECO:0007669"/>
    <property type="project" value="UniProtKB-EC"/>
</dbReference>
<dbReference type="Pfam" id="PF06471">
    <property type="entry name" value="CoV_ExoN"/>
    <property type="match status" value="1"/>
</dbReference>
<evidence type="ECO:0000256" key="22">
    <source>
        <dbReference type="ARBA" id="ARBA00022801"/>
    </source>
</evidence>
<evidence type="ECO:0000256" key="14">
    <source>
        <dbReference type="ARBA" id="ARBA00022695"/>
    </source>
</evidence>
<feature type="transmembrane region" description="Helical" evidence="53">
    <location>
        <begin position="2950"/>
        <end position="2971"/>
    </location>
</feature>
<dbReference type="GO" id="GO:0033644">
    <property type="term" value="C:host cell membrane"/>
    <property type="evidence" value="ECO:0007669"/>
    <property type="project" value="UniProtKB-SubCell"/>
</dbReference>
<feature type="domain" description="RdRp catalytic" evidence="54">
    <location>
        <begin position="4166"/>
        <end position="4327"/>
    </location>
</feature>
<dbReference type="GO" id="GO:0004483">
    <property type="term" value="F:methyltransferase cap1 activity"/>
    <property type="evidence" value="ECO:0007669"/>
    <property type="project" value="UniProtKB-EC"/>
</dbReference>
<evidence type="ECO:0000256" key="46">
    <source>
        <dbReference type="PROSITE-ProRule" id="PRU01294"/>
    </source>
</evidence>
<evidence type="ECO:0000256" key="25">
    <source>
        <dbReference type="ARBA" id="ARBA00022833"/>
    </source>
</evidence>
<dbReference type="CDD" id="cd21689">
    <property type="entry name" value="stalk_CoV_Nsp13-like"/>
    <property type="match status" value="1"/>
</dbReference>
<feature type="active site" evidence="48">
    <location>
        <position position="5191"/>
    </location>
</feature>
<dbReference type="GO" id="GO:0006508">
    <property type="term" value="P:proteolysis"/>
    <property type="evidence" value="ECO:0007669"/>
    <property type="project" value="UniProtKB-KW"/>
</dbReference>
<feature type="transmembrane region" description="Helical" evidence="53">
    <location>
        <begin position="1586"/>
        <end position="1609"/>
    </location>
</feature>
<feature type="domain" description="Nsp12 RNA-dependent RNA polymerase" evidence="61">
    <location>
        <begin position="3921"/>
        <end position="4484"/>
    </location>
</feature>
<evidence type="ECO:0000256" key="37">
    <source>
        <dbReference type="ARBA" id="ARBA00024600"/>
    </source>
</evidence>
<dbReference type="GO" id="GO:0004519">
    <property type="term" value="F:endonuclease activity"/>
    <property type="evidence" value="ECO:0007669"/>
    <property type="project" value="UniProtKB-UniRule"/>
</dbReference>
<comment type="catalytic activity">
    <reaction evidence="42">
        <text>ATP + H2O = ADP + phosphate + H(+)</text>
        <dbReference type="Rhea" id="RHEA:13065"/>
        <dbReference type="ChEBI" id="CHEBI:15377"/>
        <dbReference type="ChEBI" id="CHEBI:15378"/>
        <dbReference type="ChEBI" id="CHEBI:30616"/>
        <dbReference type="ChEBI" id="CHEBI:43474"/>
        <dbReference type="ChEBI" id="CHEBI:456216"/>
        <dbReference type="EC" id="3.6.4.13"/>
    </reaction>
</comment>
<evidence type="ECO:0000256" key="38">
    <source>
        <dbReference type="ARBA" id="ARBA00043918"/>
    </source>
</evidence>
<evidence type="ECO:0000259" key="62">
    <source>
        <dbReference type="PROSITE" id="PS51949"/>
    </source>
</evidence>
<feature type="domain" description="Nsp12 Interface" evidence="74">
    <location>
        <begin position="3822"/>
        <end position="3920"/>
    </location>
</feature>
<evidence type="ECO:0000259" key="58">
    <source>
        <dbReference type="PROSITE" id="PS51657"/>
    </source>
</evidence>
<feature type="active site" evidence="50">
    <location>
        <position position="5838"/>
    </location>
</feature>
<evidence type="ECO:0000256" key="20">
    <source>
        <dbReference type="ARBA" id="ARBA00022759"/>
    </source>
</evidence>
<dbReference type="PROSITE" id="PS51442">
    <property type="entry name" value="M_PRO"/>
    <property type="match status" value="1"/>
</dbReference>
<dbReference type="Pfam" id="PF19215">
    <property type="entry name" value="CoV_NSP15_C"/>
    <property type="match status" value="1"/>
</dbReference>
<feature type="transmembrane region" description="Helical" evidence="53">
    <location>
        <begin position="2841"/>
        <end position="2862"/>
    </location>
</feature>
<dbReference type="InterPro" id="IPR044324">
    <property type="entry name" value="NSP15_M_deltaCoV"/>
</dbReference>